<proteinExistence type="predicted"/>
<name>A0A1M5DWI6_9BACT</name>
<evidence type="ECO:0000256" key="5">
    <source>
        <dbReference type="ARBA" id="ARBA00023136"/>
    </source>
</evidence>
<dbReference type="PANTHER" id="PTHR23519:SF1">
    <property type="entry name" value="AUTOPHAGY-RELATED PROTEIN 22"/>
    <property type="match status" value="1"/>
</dbReference>
<reference evidence="8 9" key="1">
    <citation type="submission" date="2016-11" db="EMBL/GenBank/DDBJ databases">
        <authorList>
            <person name="Jaros S."/>
            <person name="Januszkiewicz K."/>
            <person name="Wedrychowicz H."/>
        </authorList>
    </citation>
    <scope>NUCLEOTIDE SEQUENCE [LARGE SCALE GENOMIC DNA]</scope>
    <source>
        <strain evidence="8 9">DSM 21986</strain>
    </source>
</reference>
<feature type="transmembrane region" description="Helical" evidence="6">
    <location>
        <begin position="152"/>
        <end position="177"/>
    </location>
</feature>
<dbReference type="EMBL" id="FQUS01000012">
    <property type="protein sequence ID" value="SHF71357.1"/>
    <property type="molecule type" value="Genomic_DNA"/>
</dbReference>
<dbReference type="InterPro" id="IPR024671">
    <property type="entry name" value="Atg22-like"/>
</dbReference>
<keyword evidence="5 6" id="KW-0472">Membrane</keyword>
<evidence type="ECO:0000256" key="6">
    <source>
        <dbReference type="SAM" id="Phobius"/>
    </source>
</evidence>
<dbReference type="InterPro" id="IPR036259">
    <property type="entry name" value="MFS_trans_sf"/>
</dbReference>
<feature type="transmembrane region" description="Helical" evidence="6">
    <location>
        <begin position="377"/>
        <end position="398"/>
    </location>
</feature>
<gene>
    <name evidence="8" type="ORF">SAMN05443144_11255</name>
</gene>
<dbReference type="GO" id="GO:0012505">
    <property type="term" value="C:endomembrane system"/>
    <property type="evidence" value="ECO:0007669"/>
    <property type="project" value="UniProtKB-SubCell"/>
</dbReference>
<feature type="transmembrane region" description="Helical" evidence="6">
    <location>
        <begin position="322"/>
        <end position="342"/>
    </location>
</feature>
<keyword evidence="2" id="KW-0813">Transport</keyword>
<dbReference type="PANTHER" id="PTHR23519">
    <property type="entry name" value="AUTOPHAGY-RELATED PROTEIN 22"/>
    <property type="match status" value="1"/>
</dbReference>
<keyword evidence="4 6" id="KW-1133">Transmembrane helix</keyword>
<dbReference type="Gene3D" id="1.20.1250.20">
    <property type="entry name" value="MFS general substrate transporter like domains"/>
    <property type="match status" value="2"/>
</dbReference>
<feature type="transmembrane region" description="Helical" evidence="6">
    <location>
        <begin position="127"/>
        <end position="146"/>
    </location>
</feature>
<organism evidence="8 9">
    <name type="scientific">Fodinibius roseus</name>
    <dbReference type="NCBI Taxonomy" id="1194090"/>
    <lineage>
        <taxon>Bacteria</taxon>
        <taxon>Pseudomonadati</taxon>
        <taxon>Balneolota</taxon>
        <taxon>Balneolia</taxon>
        <taxon>Balneolales</taxon>
        <taxon>Balneolaceae</taxon>
        <taxon>Fodinibius</taxon>
    </lineage>
</organism>
<feature type="transmembrane region" description="Helical" evidence="6">
    <location>
        <begin position="100"/>
        <end position="118"/>
    </location>
</feature>
<comment type="subcellular location">
    <subcellularLocation>
        <location evidence="1">Endomembrane system</location>
        <topology evidence="1">Multi-pass membrane protein</topology>
    </subcellularLocation>
</comment>
<dbReference type="SUPFAM" id="SSF103473">
    <property type="entry name" value="MFS general substrate transporter"/>
    <property type="match status" value="1"/>
</dbReference>
<feature type="transmembrane region" description="Helical" evidence="6">
    <location>
        <begin position="55"/>
        <end position="80"/>
    </location>
</feature>
<evidence type="ECO:0000256" key="1">
    <source>
        <dbReference type="ARBA" id="ARBA00004127"/>
    </source>
</evidence>
<keyword evidence="9" id="KW-1185">Reference proteome</keyword>
<dbReference type="PROSITE" id="PS50850">
    <property type="entry name" value="MFS"/>
    <property type="match status" value="1"/>
</dbReference>
<accession>A0A1M5DWI6</accession>
<evidence type="ECO:0000256" key="3">
    <source>
        <dbReference type="ARBA" id="ARBA00022692"/>
    </source>
</evidence>
<sequence>MHFPSIPFIIGVRRKPDTFEYTQQSLLYSAGFRIMAICNGSSIMKTKKQESTVSLFSWALYDWANSAFFAVIQTFVFATYFMQSVAENDTLGSTQWGNTIGAAGLVIAICAPFVGAVADQMGRRKPWIGWFTLLAIGATAALWFVAPSQQFVWLALALVFFGTIGSEFAIIFYNAMLPDLASEERMGRWSGWAWGLGYAGGLACLVVALFLFVDVEQPPFGLDKAAAEHVRATFVLVAVWYALFSIPMFMVTSDRPSTGINLSEAVKSGWGQLKNTVKEVRKYRHIVRFLVARMVFIDALATVFAFGGIYAAGTFNLGEREVLMFGIGLNLTAGLGAATFAWLDDKLGSRTTMLLSLVGLIACTTAVLLVYEVLFFWVFGLLLGIFVGPVQAASRTYMGHVSPPDLQNQMFGLMALSGKVTAFMGPLLVGWLTYIADSQRIGMSIIVVLFVLGFILLFRLPDAEEVKRNRRSSTP</sequence>
<feature type="transmembrane region" description="Helical" evidence="6">
    <location>
        <begin position="189"/>
        <end position="212"/>
    </location>
</feature>
<feature type="transmembrane region" description="Helical" evidence="6">
    <location>
        <begin position="232"/>
        <end position="251"/>
    </location>
</feature>
<keyword evidence="3 6" id="KW-0812">Transmembrane</keyword>
<evidence type="ECO:0000313" key="8">
    <source>
        <dbReference type="EMBL" id="SHF71357.1"/>
    </source>
</evidence>
<dbReference type="InterPro" id="IPR020846">
    <property type="entry name" value="MFS_dom"/>
</dbReference>
<protein>
    <submittedName>
        <fullName evidence="8">MFS transporter, UMF1 family</fullName>
    </submittedName>
</protein>
<dbReference type="InterPro" id="IPR050495">
    <property type="entry name" value="ATG22/LtaA_families"/>
</dbReference>
<dbReference type="Pfam" id="PF11700">
    <property type="entry name" value="ATG22"/>
    <property type="match status" value="1"/>
</dbReference>
<feature type="transmembrane region" description="Helical" evidence="6">
    <location>
        <begin position="410"/>
        <end position="435"/>
    </location>
</feature>
<evidence type="ECO:0000256" key="2">
    <source>
        <dbReference type="ARBA" id="ARBA00022448"/>
    </source>
</evidence>
<dbReference type="Proteomes" id="UP000184041">
    <property type="component" value="Unassembled WGS sequence"/>
</dbReference>
<evidence type="ECO:0000313" key="9">
    <source>
        <dbReference type="Proteomes" id="UP000184041"/>
    </source>
</evidence>
<feature type="transmembrane region" description="Helical" evidence="6">
    <location>
        <begin position="441"/>
        <end position="460"/>
    </location>
</feature>
<dbReference type="AlphaFoldDB" id="A0A1M5DWI6"/>
<feature type="domain" description="Major facilitator superfamily (MFS) profile" evidence="7">
    <location>
        <begin position="233"/>
        <end position="475"/>
    </location>
</feature>
<dbReference type="GO" id="GO:0022857">
    <property type="term" value="F:transmembrane transporter activity"/>
    <property type="evidence" value="ECO:0007669"/>
    <property type="project" value="InterPro"/>
</dbReference>
<dbReference type="STRING" id="1194090.SAMN05443144_11255"/>
<feature type="transmembrane region" description="Helical" evidence="6">
    <location>
        <begin position="290"/>
        <end position="310"/>
    </location>
</feature>
<evidence type="ECO:0000259" key="7">
    <source>
        <dbReference type="PROSITE" id="PS50850"/>
    </source>
</evidence>
<evidence type="ECO:0000256" key="4">
    <source>
        <dbReference type="ARBA" id="ARBA00022989"/>
    </source>
</evidence>